<gene>
    <name evidence="1" type="ORF">RJ639_023507</name>
</gene>
<dbReference type="AlphaFoldDB" id="A0AA89ACE4"/>
<dbReference type="Pfam" id="PF03140">
    <property type="entry name" value="DUF247"/>
    <property type="match status" value="1"/>
</dbReference>
<keyword evidence="2" id="KW-1185">Reference proteome</keyword>
<reference evidence="1" key="1">
    <citation type="submission" date="2022-12" db="EMBL/GenBank/DDBJ databases">
        <title>Draft genome assemblies for two species of Escallonia (Escalloniales).</title>
        <authorList>
            <person name="Chanderbali A."/>
            <person name="Dervinis C."/>
            <person name="Anghel I."/>
            <person name="Soltis D."/>
            <person name="Soltis P."/>
            <person name="Zapata F."/>
        </authorList>
    </citation>
    <scope>NUCLEOTIDE SEQUENCE</scope>
    <source>
        <strain evidence="1">UCBG64.0493</strain>
        <tissue evidence="1">Leaf</tissue>
    </source>
</reference>
<protein>
    <submittedName>
        <fullName evidence="1">Uncharacterized protein</fullName>
    </submittedName>
</protein>
<organism evidence="1 2">
    <name type="scientific">Escallonia herrerae</name>
    <dbReference type="NCBI Taxonomy" id="1293975"/>
    <lineage>
        <taxon>Eukaryota</taxon>
        <taxon>Viridiplantae</taxon>
        <taxon>Streptophyta</taxon>
        <taxon>Embryophyta</taxon>
        <taxon>Tracheophyta</taxon>
        <taxon>Spermatophyta</taxon>
        <taxon>Magnoliopsida</taxon>
        <taxon>eudicotyledons</taxon>
        <taxon>Gunneridae</taxon>
        <taxon>Pentapetalae</taxon>
        <taxon>asterids</taxon>
        <taxon>campanulids</taxon>
        <taxon>Escalloniales</taxon>
        <taxon>Escalloniaceae</taxon>
        <taxon>Escallonia</taxon>
    </lineage>
</organism>
<proteinExistence type="predicted"/>
<dbReference type="EMBL" id="JAVXUP010003782">
    <property type="protein sequence ID" value="KAK2998168.1"/>
    <property type="molecule type" value="Genomic_DNA"/>
</dbReference>
<accession>A0AA89ACE4</accession>
<dbReference type="Proteomes" id="UP001188597">
    <property type="component" value="Unassembled WGS sequence"/>
</dbReference>
<dbReference type="InterPro" id="IPR004158">
    <property type="entry name" value="DUF247_pln"/>
</dbReference>
<evidence type="ECO:0000313" key="1">
    <source>
        <dbReference type="EMBL" id="KAK2998168.1"/>
    </source>
</evidence>
<name>A0AA89ACE4_9ASTE</name>
<evidence type="ECO:0000313" key="2">
    <source>
        <dbReference type="Proteomes" id="UP001188597"/>
    </source>
</evidence>
<comment type="caution">
    <text evidence="1">The sequence shown here is derived from an EMBL/GenBank/DDBJ whole genome shotgun (WGS) entry which is preliminary data.</text>
</comment>
<sequence>MSGQNSISLGMETKRISSRVSVEDEPEEMVSEQVRQKFISSIVQKLTLYSDPTSYGICIYKVPDKLRKMNEEAYRPRLVSVGPFHQGRPHLQPMERYKWRCVKKFLQRVHSDIAGVARIAWEMESSVRASYGDTFDNFSSQAFSEMIMLDGIFIVELLLESSGLTKGRDGAVLFDNPWMRSDILHDMMLLENQLPIFVPLQYWLITEWFTMDFRVKHWNISAQSTVFEAIDFDGAQFSKQHVRRAFQSRARPEVGFKYGINGSQDLHRHNGVTTPTTLKKTVQDSKHHLEPANIGE</sequence>
<dbReference type="PANTHER" id="PTHR31170:SF20">
    <property type="entry name" value="DUF247 DOMAIN PROTEIN"/>
    <property type="match status" value="1"/>
</dbReference>
<dbReference type="PANTHER" id="PTHR31170">
    <property type="entry name" value="BNAC04G53230D PROTEIN"/>
    <property type="match status" value="1"/>
</dbReference>